<evidence type="ECO:0000313" key="2">
    <source>
        <dbReference type="WBParaSite" id="Hba_13789"/>
    </source>
</evidence>
<name>A0A1I7X880_HETBA</name>
<keyword evidence="1" id="KW-1185">Reference proteome</keyword>
<reference evidence="2" key="1">
    <citation type="submission" date="2016-11" db="UniProtKB">
        <authorList>
            <consortium name="WormBaseParasite"/>
        </authorList>
    </citation>
    <scope>IDENTIFICATION</scope>
</reference>
<dbReference type="AlphaFoldDB" id="A0A1I7X880"/>
<proteinExistence type="predicted"/>
<dbReference type="WBParaSite" id="Hba_13789">
    <property type="protein sequence ID" value="Hba_13789"/>
    <property type="gene ID" value="Hba_13789"/>
</dbReference>
<organism evidence="1 2">
    <name type="scientific">Heterorhabditis bacteriophora</name>
    <name type="common">Entomopathogenic nematode worm</name>
    <dbReference type="NCBI Taxonomy" id="37862"/>
    <lineage>
        <taxon>Eukaryota</taxon>
        <taxon>Metazoa</taxon>
        <taxon>Ecdysozoa</taxon>
        <taxon>Nematoda</taxon>
        <taxon>Chromadorea</taxon>
        <taxon>Rhabditida</taxon>
        <taxon>Rhabditina</taxon>
        <taxon>Rhabditomorpha</taxon>
        <taxon>Strongyloidea</taxon>
        <taxon>Heterorhabditidae</taxon>
        <taxon>Heterorhabditis</taxon>
    </lineage>
</organism>
<dbReference type="Proteomes" id="UP000095283">
    <property type="component" value="Unplaced"/>
</dbReference>
<protein>
    <submittedName>
        <fullName evidence="2">STI1 domain-containing protein</fullName>
    </submittedName>
</protein>
<accession>A0A1I7X880</accession>
<evidence type="ECO:0000313" key="1">
    <source>
        <dbReference type="Proteomes" id="UP000095283"/>
    </source>
</evidence>
<sequence length="105" mass="11353">MCDQNALLRFLAAQASAQQQMAFGRQTAAPQRALGGPMMGPMLGINPFVAPEMMLWQSMMAAQAQAQMAQLQQQQAQSQPSFDEVLKKLAESAKTGMLTHVGKNS</sequence>